<comment type="similarity">
    <text evidence="4">Belongs to the fatty acid desaturase type 1 family.</text>
</comment>
<dbReference type="SMART" id="SM01117">
    <property type="entry name" value="Cyt-b5"/>
    <property type="match status" value="1"/>
</dbReference>
<comment type="pathway">
    <text evidence="2">Lipid metabolism; sphingolipid metabolism.</text>
</comment>
<keyword evidence="15 17" id="KW-0472">Membrane</keyword>
<dbReference type="Gene3D" id="3.10.120.10">
    <property type="entry name" value="Cytochrome b5-like heme/steroid binding domain"/>
    <property type="match status" value="1"/>
</dbReference>
<reference evidence="19 20" key="1">
    <citation type="submission" date="2024-01" db="EMBL/GenBank/DDBJ databases">
        <authorList>
            <person name="Allen C."/>
            <person name="Tagirdzhanova G."/>
        </authorList>
    </citation>
    <scope>NUCLEOTIDE SEQUENCE [LARGE SCALE GENOMIC DNA]</scope>
</reference>
<feature type="compositionally biased region" description="Low complexity" evidence="16">
    <location>
        <begin position="130"/>
        <end position="151"/>
    </location>
</feature>
<evidence type="ECO:0000259" key="18">
    <source>
        <dbReference type="PROSITE" id="PS50255"/>
    </source>
</evidence>
<evidence type="ECO:0000256" key="5">
    <source>
        <dbReference type="ARBA" id="ARBA00012019"/>
    </source>
</evidence>
<dbReference type="Proteomes" id="UP001642482">
    <property type="component" value="Unassembled WGS sequence"/>
</dbReference>
<gene>
    <name evidence="19" type="ORF">SEUCBS140593_010432</name>
</gene>
<feature type="transmembrane region" description="Helical" evidence="17">
    <location>
        <begin position="284"/>
        <end position="312"/>
    </location>
</feature>
<dbReference type="PROSITE" id="PS50255">
    <property type="entry name" value="CYTOCHROME_B5_2"/>
    <property type="match status" value="1"/>
</dbReference>
<evidence type="ECO:0000256" key="4">
    <source>
        <dbReference type="ARBA" id="ARBA00009295"/>
    </source>
</evidence>
<dbReference type="SUPFAM" id="SSF55856">
    <property type="entry name" value="Cytochrome b5-like heme/steroid binding domain"/>
    <property type="match status" value="1"/>
</dbReference>
<dbReference type="EMBL" id="CAWUHD010000216">
    <property type="protein sequence ID" value="CAK7238206.1"/>
    <property type="molecule type" value="Genomic_DNA"/>
</dbReference>
<dbReference type="InterPro" id="IPR005804">
    <property type="entry name" value="FA_desaturase_dom"/>
</dbReference>
<evidence type="ECO:0000256" key="6">
    <source>
        <dbReference type="ARBA" id="ARBA00016939"/>
    </source>
</evidence>
<evidence type="ECO:0000313" key="19">
    <source>
        <dbReference type="EMBL" id="CAK7238206.1"/>
    </source>
</evidence>
<evidence type="ECO:0000256" key="17">
    <source>
        <dbReference type="SAM" id="Phobius"/>
    </source>
</evidence>
<sequence length="608" mass="68933">MASPSSQIETGRPGRSGHLAWTEKTFPLMSRSEIEAMIAQGRMLIIVNQHVLKVDAWLPYHPGGAKSIMHMVGKDATDEVTCLHSAEAMQNMDRYRIGRIEGIWRNFIPPIQGGVFQAHDGEPIQTSSGSTTSADSIAACSSSESSSRSTSPPLVFDDEDGGVLEDHASSPTARRRRPRHRSPSPLTGTSSTCEKDASHKGADGHCTSTTDGKENALHKMATSFLDAKTREEIRLDLDRYPSLDTPTQQNVVRKYRELYERIRAAGLFECNYTAYAWEVTRYTLLFVLMLVFLRMKWYAVSAICLGAFWHQLVFTAHDAGHMGITHSFHGDTVIGIIIADFLGGLSICWWKDNHNVHHIVTNSPEHDPDIEHMPFFAVSHRFLHSLRSTYYDKVMEYDAAARFFLSIQAYSYYLILCFGRFNLYRLSWQYIILGLGPRKGPAWWHRWFEAAGQVFFWAWFGYGILYKTIDSNWGRFVFVMVSHIVTMPLHLQITLSHFAMSTADLGPHESFPQRMLRTTMDVDCPKWLDFFHGGLQFQAIHHLYPRMPRHNLRAAQKLVQEFCDEVGIPYALYGFVDGNKEVIGRLADVSKQAAILAQCQRAIVEGKA</sequence>
<evidence type="ECO:0000256" key="7">
    <source>
        <dbReference type="ARBA" id="ARBA00022617"/>
    </source>
</evidence>
<dbReference type="InterPro" id="IPR001199">
    <property type="entry name" value="Cyt_B5-like_heme/steroid-bd"/>
</dbReference>
<dbReference type="PIRSF" id="PIRSF015921">
    <property type="entry name" value="FA_sphinglp_des"/>
    <property type="match status" value="1"/>
</dbReference>
<keyword evidence="10" id="KW-0746">Sphingolipid metabolism</keyword>
<evidence type="ECO:0000256" key="11">
    <source>
        <dbReference type="ARBA" id="ARBA00022989"/>
    </source>
</evidence>
<organism evidence="19 20">
    <name type="scientific">Sporothrix eucalyptigena</name>
    <dbReference type="NCBI Taxonomy" id="1812306"/>
    <lineage>
        <taxon>Eukaryota</taxon>
        <taxon>Fungi</taxon>
        <taxon>Dikarya</taxon>
        <taxon>Ascomycota</taxon>
        <taxon>Pezizomycotina</taxon>
        <taxon>Sordariomycetes</taxon>
        <taxon>Sordariomycetidae</taxon>
        <taxon>Ophiostomatales</taxon>
        <taxon>Ophiostomataceae</taxon>
        <taxon>Sporothrix</taxon>
    </lineage>
</organism>
<feature type="transmembrane region" description="Helical" evidence="17">
    <location>
        <begin position="332"/>
        <end position="350"/>
    </location>
</feature>
<accession>A0ABP0D4J6</accession>
<comment type="pathway">
    <text evidence="3">Sphingolipid metabolism.</text>
</comment>
<evidence type="ECO:0000256" key="9">
    <source>
        <dbReference type="ARBA" id="ARBA00022723"/>
    </source>
</evidence>
<evidence type="ECO:0000256" key="3">
    <source>
        <dbReference type="ARBA" id="ARBA00004991"/>
    </source>
</evidence>
<keyword evidence="20" id="KW-1185">Reference proteome</keyword>
<evidence type="ECO:0000256" key="12">
    <source>
        <dbReference type="ARBA" id="ARBA00023002"/>
    </source>
</evidence>
<dbReference type="Pfam" id="PF00173">
    <property type="entry name" value="Cyt-b5"/>
    <property type="match status" value="1"/>
</dbReference>
<dbReference type="EC" id="1.14.19.18" evidence="5"/>
<keyword evidence="14" id="KW-0443">Lipid metabolism</keyword>
<evidence type="ECO:0000256" key="15">
    <source>
        <dbReference type="ARBA" id="ARBA00023136"/>
    </source>
</evidence>
<keyword evidence="13" id="KW-0408">Iron</keyword>
<feature type="transmembrane region" description="Helical" evidence="17">
    <location>
        <begin position="473"/>
        <end position="491"/>
    </location>
</feature>
<keyword evidence="7" id="KW-0349">Heme</keyword>
<evidence type="ECO:0000256" key="8">
    <source>
        <dbReference type="ARBA" id="ARBA00022692"/>
    </source>
</evidence>
<name>A0ABP0D4J6_9PEZI</name>
<dbReference type="CDD" id="cd03506">
    <property type="entry name" value="Delta6-FADS-like"/>
    <property type="match status" value="1"/>
</dbReference>
<feature type="compositionally biased region" description="Basic residues" evidence="16">
    <location>
        <begin position="173"/>
        <end position="182"/>
    </location>
</feature>
<feature type="compositionally biased region" description="Basic and acidic residues" evidence="16">
    <location>
        <begin position="193"/>
        <end position="203"/>
    </location>
</feature>
<evidence type="ECO:0000256" key="14">
    <source>
        <dbReference type="ARBA" id="ARBA00023098"/>
    </source>
</evidence>
<evidence type="ECO:0000256" key="16">
    <source>
        <dbReference type="SAM" id="MobiDB-lite"/>
    </source>
</evidence>
<evidence type="ECO:0000256" key="10">
    <source>
        <dbReference type="ARBA" id="ARBA00022919"/>
    </source>
</evidence>
<proteinExistence type="inferred from homology"/>
<feature type="domain" description="Cytochrome b5 heme-binding" evidence="18">
    <location>
        <begin position="26"/>
        <end position="101"/>
    </location>
</feature>
<feature type="transmembrane region" description="Helical" evidence="17">
    <location>
        <begin position="403"/>
        <end position="423"/>
    </location>
</feature>
<evidence type="ECO:0000256" key="13">
    <source>
        <dbReference type="ARBA" id="ARBA00023004"/>
    </source>
</evidence>
<dbReference type="PANTHER" id="PTHR19353:SF30">
    <property type="entry name" value="DELTA 8-(E)-SPHINGOLIPID DESATURASE"/>
    <property type="match status" value="1"/>
</dbReference>
<evidence type="ECO:0000256" key="2">
    <source>
        <dbReference type="ARBA" id="ARBA00004760"/>
    </source>
</evidence>
<comment type="caution">
    <text evidence="19">The sequence shown here is derived from an EMBL/GenBank/DDBJ whole genome shotgun (WGS) entry which is preliminary data.</text>
</comment>
<dbReference type="InterPro" id="IPR036400">
    <property type="entry name" value="Cyt_B5-like_heme/steroid_sf"/>
</dbReference>
<dbReference type="PANTHER" id="PTHR19353">
    <property type="entry name" value="FATTY ACID DESATURASE 2"/>
    <property type="match status" value="1"/>
</dbReference>
<dbReference type="InterPro" id="IPR012171">
    <property type="entry name" value="Fatty_acid_desaturase"/>
</dbReference>
<dbReference type="Pfam" id="PF00487">
    <property type="entry name" value="FA_desaturase"/>
    <property type="match status" value="1"/>
</dbReference>
<keyword evidence="8 17" id="KW-0812">Transmembrane</keyword>
<comment type="subcellular location">
    <subcellularLocation>
        <location evidence="1">Membrane</location>
        <topology evidence="1">Multi-pass membrane protein</topology>
    </subcellularLocation>
</comment>
<feature type="transmembrane region" description="Helical" evidence="17">
    <location>
        <begin position="443"/>
        <end position="466"/>
    </location>
</feature>
<feature type="region of interest" description="Disordered" evidence="16">
    <location>
        <begin position="116"/>
        <end position="212"/>
    </location>
</feature>
<keyword evidence="12" id="KW-0560">Oxidoreductase</keyword>
<keyword evidence="11 17" id="KW-1133">Transmembrane helix</keyword>
<evidence type="ECO:0000256" key="1">
    <source>
        <dbReference type="ARBA" id="ARBA00004141"/>
    </source>
</evidence>
<keyword evidence="9" id="KW-0479">Metal-binding</keyword>
<evidence type="ECO:0000313" key="20">
    <source>
        <dbReference type="Proteomes" id="UP001642482"/>
    </source>
</evidence>
<protein>
    <recommendedName>
        <fullName evidence="6">Delta 8-(E)-sphingolipid desaturase</fullName>
        <ecNumber evidence="5">1.14.19.18</ecNumber>
    </recommendedName>
</protein>